<gene>
    <name evidence="3" type="ORF">ACFQQL_14125</name>
</gene>
<evidence type="ECO:0000256" key="1">
    <source>
        <dbReference type="SAM" id="MobiDB-lite"/>
    </source>
</evidence>
<dbReference type="PROSITE" id="PS51318">
    <property type="entry name" value="TAT"/>
    <property type="match status" value="1"/>
</dbReference>
<dbReference type="Gene3D" id="3.60.10.10">
    <property type="entry name" value="Endonuclease/exonuclease/phosphatase"/>
    <property type="match status" value="1"/>
</dbReference>
<keyword evidence="3" id="KW-0540">Nuclease</keyword>
<dbReference type="InterPro" id="IPR006311">
    <property type="entry name" value="TAT_signal"/>
</dbReference>
<dbReference type="Pfam" id="PF03372">
    <property type="entry name" value="Exo_endo_phos"/>
    <property type="match status" value="1"/>
</dbReference>
<keyword evidence="4" id="KW-1185">Reference proteome</keyword>
<reference evidence="4" key="1">
    <citation type="journal article" date="2019" name="Int. J. Syst. Evol. Microbiol.">
        <title>The Global Catalogue of Microorganisms (GCM) 10K type strain sequencing project: providing services to taxonomists for standard genome sequencing and annotation.</title>
        <authorList>
            <consortium name="The Broad Institute Genomics Platform"/>
            <consortium name="The Broad Institute Genome Sequencing Center for Infectious Disease"/>
            <person name="Wu L."/>
            <person name="Ma J."/>
        </authorList>
    </citation>
    <scope>NUCLEOTIDE SEQUENCE [LARGE SCALE GENOMIC DNA]</scope>
    <source>
        <strain evidence="4">JCM 1490</strain>
    </source>
</reference>
<dbReference type="EMBL" id="JBHTCQ010000003">
    <property type="protein sequence ID" value="MFC7406252.1"/>
    <property type="molecule type" value="Genomic_DNA"/>
</dbReference>
<evidence type="ECO:0000259" key="2">
    <source>
        <dbReference type="Pfam" id="PF03372"/>
    </source>
</evidence>
<feature type="domain" description="Endonuclease/exonuclease/phosphatase" evidence="2">
    <location>
        <begin position="41"/>
        <end position="219"/>
    </location>
</feature>
<keyword evidence="3" id="KW-0255">Endonuclease</keyword>
<name>A0ABW2QE85_9MICO</name>
<protein>
    <submittedName>
        <fullName evidence="3">Endonuclease/exonuclease/phosphatase family protein</fullName>
    </submittedName>
</protein>
<dbReference type="RefSeq" id="WP_382395489.1">
    <property type="nucleotide sequence ID" value="NZ_JBHTCQ010000003.1"/>
</dbReference>
<accession>A0ABW2QE85</accession>
<dbReference type="SUPFAM" id="SSF56219">
    <property type="entry name" value="DNase I-like"/>
    <property type="match status" value="1"/>
</dbReference>
<keyword evidence="3" id="KW-0378">Hydrolase</keyword>
<dbReference type="Proteomes" id="UP001596455">
    <property type="component" value="Unassembled WGS sequence"/>
</dbReference>
<sequence length="254" mass="28814">MSYEISRRGLITGTLATGVAAGLGVDPAAAAARERGLKLSTANVGLESTPRVGSILSGQRPHVMVLSEAENARSHLSALADRHGYRLKQYTRKHGDLAPEIAFLIRDDVTILQRRLLKMTERWRFKRWREPRRYQAFKVRHNGATWWVIGIHFPPMGYLREANQQAWRESRMRIQRFAHSHPNHPVIAVGDFNKLAPAVDDAFPRFTTKLGSHKTHAISINGRGDRFGRKRRHEPKPKGGNGHGWVTFNLWQAV</sequence>
<dbReference type="InterPro" id="IPR005135">
    <property type="entry name" value="Endo/exonuclease/phosphatase"/>
</dbReference>
<dbReference type="InterPro" id="IPR036691">
    <property type="entry name" value="Endo/exonu/phosph_ase_sf"/>
</dbReference>
<evidence type="ECO:0000313" key="3">
    <source>
        <dbReference type="EMBL" id="MFC7406252.1"/>
    </source>
</evidence>
<feature type="region of interest" description="Disordered" evidence="1">
    <location>
        <begin position="219"/>
        <end position="242"/>
    </location>
</feature>
<evidence type="ECO:0000313" key="4">
    <source>
        <dbReference type="Proteomes" id="UP001596455"/>
    </source>
</evidence>
<comment type="caution">
    <text evidence="3">The sequence shown here is derived from an EMBL/GenBank/DDBJ whole genome shotgun (WGS) entry which is preliminary data.</text>
</comment>
<proteinExistence type="predicted"/>
<dbReference type="GO" id="GO:0004519">
    <property type="term" value="F:endonuclease activity"/>
    <property type="evidence" value="ECO:0007669"/>
    <property type="project" value="UniProtKB-KW"/>
</dbReference>
<organism evidence="3 4">
    <name type="scientific">Georgenia alba</name>
    <dbReference type="NCBI Taxonomy" id="2233858"/>
    <lineage>
        <taxon>Bacteria</taxon>
        <taxon>Bacillati</taxon>
        <taxon>Actinomycetota</taxon>
        <taxon>Actinomycetes</taxon>
        <taxon>Micrococcales</taxon>
        <taxon>Bogoriellaceae</taxon>
        <taxon>Georgenia</taxon>
    </lineage>
</organism>